<dbReference type="AlphaFoldDB" id="A0A399DP92"/>
<evidence type="ECO:0000256" key="11">
    <source>
        <dbReference type="SAM" id="SignalP"/>
    </source>
</evidence>
<evidence type="ECO:0000256" key="4">
    <source>
        <dbReference type="ARBA" id="ARBA00022862"/>
    </source>
</evidence>
<dbReference type="EC" id="1.11.1.24" evidence="2"/>
<evidence type="ECO:0000256" key="7">
    <source>
        <dbReference type="ARBA" id="ARBA00023284"/>
    </source>
</evidence>
<evidence type="ECO:0000313" key="14">
    <source>
        <dbReference type="Proteomes" id="UP000265715"/>
    </source>
</evidence>
<keyword evidence="3 13" id="KW-0575">Peroxidase</keyword>
<evidence type="ECO:0000256" key="9">
    <source>
        <dbReference type="ARBA" id="ARBA00038489"/>
    </source>
</evidence>
<dbReference type="GO" id="GO:0005737">
    <property type="term" value="C:cytoplasm"/>
    <property type="evidence" value="ECO:0007669"/>
    <property type="project" value="TreeGrafter"/>
</dbReference>
<keyword evidence="11" id="KW-0732">Signal</keyword>
<evidence type="ECO:0000256" key="1">
    <source>
        <dbReference type="ARBA" id="ARBA00003330"/>
    </source>
</evidence>
<dbReference type="CDD" id="cd03017">
    <property type="entry name" value="PRX_BCP"/>
    <property type="match status" value="1"/>
</dbReference>
<gene>
    <name evidence="13" type="primary">bcp_3</name>
    <name evidence="13" type="ORF">Mterra_04110</name>
</gene>
<feature type="chain" id="PRO_5017220501" description="thioredoxin-dependent peroxiredoxin" evidence="11">
    <location>
        <begin position="18"/>
        <end position="167"/>
    </location>
</feature>
<comment type="catalytic activity">
    <reaction evidence="10">
        <text>a hydroperoxide + [thioredoxin]-dithiol = an alcohol + [thioredoxin]-disulfide + H2O</text>
        <dbReference type="Rhea" id="RHEA:62620"/>
        <dbReference type="Rhea" id="RHEA-COMP:10698"/>
        <dbReference type="Rhea" id="RHEA-COMP:10700"/>
        <dbReference type="ChEBI" id="CHEBI:15377"/>
        <dbReference type="ChEBI" id="CHEBI:29950"/>
        <dbReference type="ChEBI" id="CHEBI:30879"/>
        <dbReference type="ChEBI" id="CHEBI:35924"/>
        <dbReference type="ChEBI" id="CHEBI:50058"/>
        <dbReference type="EC" id="1.11.1.24"/>
    </reaction>
</comment>
<dbReference type="PROSITE" id="PS51352">
    <property type="entry name" value="THIOREDOXIN_2"/>
    <property type="match status" value="1"/>
</dbReference>
<evidence type="ECO:0000256" key="8">
    <source>
        <dbReference type="ARBA" id="ARBA00032824"/>
    </source>
</evidence>
<dbReference type="InterPro" id="IPR036249">
    <property type="entry name" value="Thioredoxin-like_sf"/>
</dbReference>
<dbReference type="InterPro" id="IPR000866">
    <property type="entry name" value="AhpC/TSA"/>
</dbReference>
<accession>A0A399DP92</accession>
<reference evidence="13 14" key="1">
    <citation type="submission" date="2018-08" db="EMBL/GenBank/DDBJ databases">
        <title>Meiothermus terrae DSM 26712 genome sequencing project.</title>
        <authorList>
            <person name="Da Costa M.S."/>
            <person name="Albuquerque L."/>
            <person name="Raposo P."/>
            <person name="Froufe H.J.C."/>
            <person name="Barroso C.S."/>
            <person name="Egas C."/>
        </authorList>
    </citation>
    <scope>NUCLEOTIDE SEQUENCE [LARGE SCALE GENOMIC DNA]</scope>
    <source>
        <strain evidence="13 14">DSM 26712</strain>
    </source>
</reference>
<dbReference type="EMBL" id="QXDL01000449">
    <property type="protein sequence ID" value="RIH74154.1"/>
    <property type="molecule type" value="Genomic_DNA"/>
</dbReference>
<dbReference type="Proteomes" id="UP000265715">
    <property type="component" value="Unassembled WGS sequence"/>
</dbReference>
<evidence type="ECO:0000256" key="3">
    <source>
        <dbReference type="ARBA" id="ARBA00022559"/>
    </source>
</evidence>
<name>A0A399DP92_9DEIN</name>
<dbReference type="PANTHER" id="PTHR42801">
    <property type="entry name" value="THIOREDOXIN-DEPENDENT PEROXIDE REDUCTASE"/>
    <property type="match status" value="1"/>
</dbReference>
<keyword evidence="5 13" id="KW-0560">Oxidoreductase</keyword>
<keyword evidence="14" id="KW-1185">Reference proteome</keyword>
<comment type="similarity">
    <text evidence="9">Belongs to the peroxiredoxin family. BCP/PrxQ subfamily.</text>
</comment>
<dbReference type="RefSeq" id="WP_119316892.1">
    <property type="nucleotide sequence ID" value="NZ_QXDL01000449.1"/>
</dbReference>
<dbReference type="InterPro" id="IPR050924">
    <property type="entry name" value="Peroxiredoxin_BCP/PrxQ"/>
</dbReference>
<keyword evidence="6" id="KW-1015">Disulfide bond</keyword>
<evidence type="ECO:0000256" key="10">
    <source>
        <dbReference type="ARBA" id="ARBA00049091"/>
    </source>
</evidence>
<feature type="domain" description="Thioredoxin" evidence="12">
    <location>
        <begin position="18"/>
        <end position="166"/>
    </location>
</feature>
<evidence type="ECO:0000313" key="13">
    <source>
        <dbReference type="EMBL" id="RIH74154.1"/>
    </source>
</evidence>
<dbReference type="SUPFAM" id="SSF52833">
    <property type="entry name" value="Thioredoxin-like"/>
    <property type="match status" value="1"/>
</dbReference>
<sequence>MRALAWVLIFSLFGARAVSPGDPAPLPKVSDSYGKPVDLAQITKAGKYVVLWFYPKASSPGCSAQGKRYADLYEEFARYNVEVFGVSHDPAAEQCEFIEKLALKGGMIPDRDGALAKAYKVNNLFGFYARDTFLINPQGRVEKVWRNVNPFKDPDTVLSYLKEKLGK</sequence>
<comment type="caution">
    <text evidence="13">The sequence shown here is derived from an EMBL/GenBank/DDBJ whole genome shotgun (WGS) entry which is preliminary data.</text>
</comment>
<protein>
    <recommendedName>
        <fullName evidence="2">thioredoxin-dependent peroxiredoxin</fullName>
        <ecNumber evidence="2">1.11.1.24</ecNumber>
    </recommendedName>
    <alternativeName>
        <fullName evidence="8">Thioredoxin peroxidase</fullName>
    </alternativeName>
</protein>
<dbReference type="Pfam" id="PF00578">
    <property type="entry name" value="AhpC-TSA"/>
    <property type="match status" value="1"/>
</dbReference>
<dbReference type="InterPro" id="IPR013766">
    <property type="entry name" value="Thioredoxin_domain"/>
</dbReference>
<dbReference type="GO" id="GO:0034599">
    <property type="term" value="P:cellular response to oxidative stress"/>
    <property type="evidence" value="ECO:0007669"/>
    <property type="project" value="TreeGrafter"/>
</dbReference>
<keyword evidence="7" id="KW-0676">Redox-active center</keyword>
<proteinExistence type="inferred from homology"/>
<evidence type="ECO:0000259" key="12">
    <source>
        <dbReference type="PROSITE" id="PS51352"/>
    </source>
</evidence>
<dbReference type="GO" id="GO:0045454">
    <property type="term" value="P:cell redox homeostasis"/>
    <property type="evidence" value="ECO:0007669"/>
    <property type="project" value="TreeGrafter"/>
</dbReference>
<dbReference type="Gene3D" id="3.40.30.10">
    <property type="entry name" value="Glutaredoxin"/>
    <property type="match status" value="1"/>
</dbReference>
<evidence type="ECO:0000256" key="2">
    <source>
        <dbReference type="ARBA" id="ARBA00013017"/>
    </source>
</evidence>
<dbReference type="OrthoDB" id="31831at2"/>
<comment type="function">
    <text evidence="1">Thiol-specific peroxidase that catalyzes the reduction of hydrogen peroxide and organic hydroperoxides to water and alcohols, respectively. Plays a role in cell protection against oxidative stress by detoxifying peroxides and as sensor of hydrogen peroxide-mediated signaling events.</text>
</comment>
<dbReference type="PANTHER" id="PTHR42801:SF4">
    <property type="entry name" value="AHPC_TSA FAMILY PROTEIN"/>
    <property type="match status" value="1"/>
</dbReference>
<keyword evidence="4" id="KW-0049">Antioxidant</keyword>
<evidence type="ECO:0000256" key="5">
    <source>
        <dbReference type="ARBA" id="ARBA00023002"/>
    </source>
</evidence>
<evidence type="ECO:0000256" key="6">
    <source>
        <dbReference type="ARBA" id="ARBA00023157"/>
    </source>
</evidence>
<dbReference type="GO" id="GO:0008379">
    <property type="term" value="F:thioredoxin peroxidase activity"/>
    <property type="evidence" value="ECO:0007669"/>
    <property type="project" value="TreeGrafter"/>
</dbReference>
<organism evidence="13 14">
    <name type="scientific">Calidithermus terrae</name>
    <dbReference type="NCBI Taxonomy" id="1408545"/>
    <lineage>
        <taxon>Bacteria</taxon>
        <taxon>Thermotogati</taxon>
        <taxon>Deinococcota</taxon>
        <taxon>Deinococci</taxon>
        <taxon>Thermales</taxon>
        <taxon>Thermaceae</taxon>
        <taxon>Calidithermus</taxon>
    </lineage>
</organism>
<feature type="signal peptide" evidence="11">
    <location>
        <begin position="1"/>
        <end position="17"/>
    </location>
</feature>